<keyword evidence="6 7" id="KW-0472">Membrane</keyword>
<evidence type="ECO:0000313" key="8">
    <source>
        <dbReference type="EMBL" id="GGL63915.1"/>
    </source>
</evidence>
<proteinExistence type="predicted"/>
<keyword evidence="2" id="KW-0813">Transport</keyword>
<keyword evidence="3 7" id="KW-0812">Transmembrane</keyword>
<gene>
    <name evidence="8" type="ORF">GCM10009039_22220</name>
</gene>
<keyword evidence="5" id="KW-0406">Ion transport</keyword>
<dbReference type="GO" id="GO:0016020">
    <property type="term" value="C:membrane"/>
    <property type="evidence" value="ECO:0007669"/>
    <property type="project" value="UniProtKB-SubCell"/>
</dbReference>
<reference evidence="8" key="2">
    <citation type="submission" date="2020-09" db="EMBL/GenBank/DDBJ databases">
        <authorList>
            <person name="Sun Q."/>
            <person name="Ohkuma M."/>
        </authorList>
    </citation>
    <scope>NUCLEOTIDE SEQUENCE</scope>
    <source>
        <strain evidence="8">JCM 19596</strain>
    </source>
</reference>
<accession>A0A830F826</accession>
<dbReference type="GO" id="GO:0008324">
    <property type="term" value="F:monoatomic cation transmembrane transporter activity"/>
    <property type="evidence" value="ECO:0007669"/>
    <property type="project" value="InterPro"/>
</dbReference>
<keyword evidence="9" id="KW-1185">Reference proteome</keyword>
<evidence type="ECO:0000313" key="9">
    <source>
        <dbReference type="Proteomes" id="UP000607197"/>
    </source>
</evidence>
<reference evidence="8" key="1">
    <citation type="journal article" date="2014" name="Int. J. Syst. Evol. Microbiol.">
        <title>Complete genome sequence of Corynebacterium casei LMG S-19264T (=DSM 44701T), isolated from a smear-ripened cheese.</title>
        <authorList>
            <consortium name="US DOE Joint Genome Institute (JGI-PGF)"/>
            <person name="Walter F."/>
            <person name="Albersmeier A."/>
            <person name="Kalinowski J."/>
            <person name="Ruckert C."/>
        </authorList>
    </citation>
    <scope>NUCLEOTIDE SEQUENCE</scope>
    <source>
        <strain evidence="8">JCM 19596</strain>
    </source>
</reference>
<evidence type="ECO:0000256" key="7">
    <source>
        <dbReference type="SAM" id="Phobius"/>
    </source>
</evidence>
<keyword evidence="4 7" id="KW-1133">Transmembrane helix</keyword>
<evidence type="ECO:0000256" key="6">
    <source>
        <dbReference type="ARBA" id="ARBA00023136"/>
    </source>
</evidence>
<evidence type="ECO:0000256" key="3">
    <source>
        <dbReference type="ARBA" id="ARBA00022692"/>
    </source>
</evidence>
<comment type="caution">
    <text evidence="8">The sequence shown here is derived from an EMBL/GenBank/DDBJ whole genome shotgun (WGS) entry which is preliminary data.</text>
</comment>
<comment type="subcellular location">
    <subcellularLocation>
        <location evidence="1">Membrane</location>
        <topology evidence="1">Multi-pass membrane protein</topology>
    </subcellularLocation>
</comment>
<dbReference type="Pfam" id="PF02386">
    <property type="entry name" value="TrkH"/>
    <property type="match status" value="1"/>
</dbReference>
<dbReference type="Proteomes" id="UP000607197">
    <property type="component" value="Unassembled WGS sequence"/>
</dbReference>
<dbReference type="EMBL" id="BMPG01000003">
    <property type="protein sequence ID" value="GGL63915.1"/>
    <property type="molecule type" value="Genomic_DNA"/>
</dbReference>
<sequence length="60" mass="6563">MSATASTFFNIGPAFGLAGPLASYEPFPRSTKVAMTLMMWVGRIEIIPVLVLLTPSYWRG</sequence>
<evidence type="ECO:0000256" key="4">
    <source>
        <dbReference type="ARBA" id="ARBA00022989"/>
    </source>
</evidence>
<feature type="transmembrane region" description="Helical" evidence="7">
    <location>
        <begin position="40"/>
        <end position="58"/>
    </location>
</feature>
<dbReference type="AlphaFoldDB" id="A0A830F826"/>
<evidence type="ECO:0000256" key="2">
    <source>
        <dbReference type="ARBA" id="ARBA00022448"/>
    </source>
</evidence>
<protein>
    <submittedName>
        <fullName evidence="8">Uncharacterized protein</fullName>
    </submittedName>
</protein>
<dbReference type="InterPro" id="IPR003445">
    <property type="entry name" value="Cat_transpt"/>
</dbReference>
<dbReference type="GO" id="GO:0030001">
    <property type="term" value="P:metal ion transport"/>
    <property type="evidence" value="ECO:0007669"/>
    <property type="project" value="UniProtKB-ARBA"/>
</dbReference>
<evidence type="ECO:0000256" key="5">
    <source>
        <dbReference type="ARBA" id="ARBA00023065"/>
    </source>
</evidence>
<name>A0A830F826_9EURY</name>
<evidence type="ECO:0000256" key="1">
    <source>
        <dbReference type="ARBA" id="ARBA00004141"/>
    </source>
</evidence>
<organism evidence="8 9">
    <name type="scientific">Halocalculus aciditolerans</name>
    <dbReference type="NCBI Taxonomy" id="1383812"/>
    <lineage>
        <taxon>Archaea</taxon>
        <taxon>Methanobacteriati</taxon>
        <taxon>Methanobacteriota</taxon>
        <taxon>Stenosarchaea group</taxon>
        <taxon>Halobacteria</taxon>
        <taxon>Halobacteriales</taxon>
        <taxon>Halobacteriaceae</taxon>
        <taxon>Halocalculus</taxon>
    </lineage>
</organism>